<evidence type="ECO:0000313" key="1">
    <source>
        <dbReference type="EMBL" id="MEY8001925.1"/>
    </source>
</evidence>
<dbReference type="Proteomes" id="UP001564657">
    <property type="component" value="Unassembled WGS sequence"/>
</dbReference>
<organism evidence="1 2">
    <name type="scientific">Clostridium moutaii</name>
    <dbReference type="NCBI Taxonomy" id="3240932"/>
    <lineage>
        <taxon>Bacteria</taxon>
        <taxon>Bacillati</taxon>
        <taxon>Bacillota</taxon>
        <taxon>Clostridia</taxon>
        <taxon>Eubacteriales</taxon>
        <taxon>Clostridiaceae</taxon>
        <taxon>Clostridium</taxon>
    </lineage>
</organism>
<protein>
    <submittedName>
        <fullName evidence="1">Uncharacterized protein</fullName>
    </submittedName>
</protein>
<keyword evidence="2" id="KW-1185">Reference proteome</keyword>
<accession>A0ABV4BT31</accession>
<name>A0ABV4BT31_9CLOT</name>
<dbReference type="RefSeq" id="WP_369705818.1">
    <property type="nucleotide sequence ID" value="NZ_JBGEWD010000030.1"/>
</dbReference>
<dbReference type="EMBL" id="JBGEWD010000030">
    <property type="protein sequence ID" value="MEY8001925.1"/>
    <property type="molecule type" value="Genomic_DNA"/>
</dbReference>
<gene>
    <name evidence="1" type="ORF">AB8U03_17375</name>
</gene>
<evidence type="ECO:0000313" key="2">
    <source>
        <dbReference type="Proteomes" id="UP001564657"/>
    </source>
</evidence>
<proteinExistence type="predicted"/>
<comment type="caution">
    <text evidence="1">The sequence shown here is derived from an EMBL/GenBank/DDBJ whole genome shotgun (WGS) entry which is preliminary data.</text>
</comment>
<reference evidence="1 2" key="1">
    <citation type="submission" date="2024-08" db="EMBL/GenBank/DDBJ databases">
        <title>Clostridium lapicellarii sp. nov., and Clostridium renhuaiense sp. nov., two species isolated from the mud in a fermentation cellar used for producing sauce-flavour Chinese liquors.</title>
        <authorList>
            <person name="Yang F."/>
            <person name="Wang H."/>
            <person name="Chen L.Q."/>
            <person name="Zhou N."/>
            <person name="Lu J.J."/>
            <person name="Pu X.X."/>
            <person name="Wan B."/>
            <person name="Wang L."/>
            <person name="Liu S.J."/>
        </authorList>
    </citation>
    <scope>NUCLEOTIDE SEQUENCE [LARGE SCALE GENOMIC DNA]</scope>
    <source>
        <strain evidence="1 2">MT-5</strain>
    </source>
</reference>
<sequence>MTKKYSDEKNRKIEDLNKHLEKINNKDSKIAIKIQALIDYYGGSKNAYNSYKNDISSRTIERIVNQYEKNDFFCYKNKLRLSEYEREIVLQNIEINPLKIGLNCSIWNEDLLKYYIKNKFKVNVDKAFCRRILHKSNTTYKSKNYNIKKNKKLINEVKNMIEMYESKKGYKIWYFDICYLGKIFFGKVSWPFEYINGKKYEEYYGYLFYTENPTYDYMLDIKNIRKFDSKVFEEIQKIMENDFKFNTYIIILNSDNNFKPSIKEINNYDIKLIFLPKGSLDNNEVSKIYNKVKKDNSYNEILEKWNDKDKMIDEFEKMIKKYTT</sequence>